<dbReference type="InterPro" id="IPR025827">
    <property type="entry name" value="Zn_ribbon_recom_dom"/>
</dbReference>
<feature type="domain" description="Resolvase/invertase-type recombinase catalytic" evidence="1">
    <location>
        <begin position="3"/>
        <end position="150"/>
    </location>
</feature>
<dbReference type="Pfam" id="PF13408">
    <property type="entry name" value="Zn_ribbon_recom"/>
    <property type="match status" value="1"/>
</dbReference>
<dbReference type="SMART" id="SM00857">
    <property type="entry name" value="Resolvase"/>
    <property type="match status" value="1"/>
</dbReference>
<dbReference type="RefSeq" id="WP_050353616.1">
    <property type="nucleotide sequence ID" value="NZ_LGSS01000001.1"/>
</dbReference>
<evidence type="ECO:0000313" key="4">
    <source>
        <dbReference type="Proteomes" id="UP000037267"/>
    </source>
</evidence>
<dbReference type="InterPro" id="IPR006119">
    <property type="entry name" value="Resolv_N"/>
</dbReference>
<dbReference type="InterPro" id="IPR036162">
    <property type="entry name" value="Resolvase-like_N_sf"/>
</dbReference>
<dbReference type="GO" id="GO:0000150">
    <property type="term" value="F:DNA strand exchange activity"/>
    <property type="evidence" value="ECO:0007669"/>
    <property type="project" value="InterPro"/>
</dbReference>
<evidence type="ECO:0000259" key="2">
    <source>
        <dbReference type="PROSITE" id="PS51737"/>
    </source>
</evidence>
<dbReference type="GO" id="GO:0003677">
    <property type="term" value="F:DNA binding"/>
    <property type="evidence" value="ECO:0007669"/>
    <property type="project" value="InterPro"/>
</dbReference>
<name>A0A0L0WEK7_GOTPU</name>
<dbReference type="Gene3D" id="3.90.1750.20">
    <property type="entry name" value="Putative Large Serine Recombinase, Chain B, Domain 2"/>
    <property type="match status" value="1"/>
</dbReference>
<gene>
    <name evidence="3" type="ORF">CLPU_1c00360</name>
</gene>
<proteinExistence type="predicted"/>
<dbReference type="EMBL" id="LGSS01000001">
    <property type="protein sequence ID" value="KNF09871.1"/>
    <property type="molecule type" value="Genomic_DNA"/>
</dbReference>
<keyword evidence="4" id="KW-1185">Reference proteome</keyword>
<feature type="domain" description="Recombinase" evidence="2">
    <location>
        <begin position="165"/>
        <end position="316"/>
    </location>
</feature>
<dbReference type="PROSITE" id="PS51737">
    <property type="entry name" value="RECOMBINASE_DNA_BIND"/>
    <property type="match status" value="1"/>
</dbReference>
<dbReference type="InterPro" id="IPR011109">
    <property type="entry name" value="DNA_bind_recombinase_dom"/>
</dbReference>
<evidence type="ECO:0000259" key="1">
    <source>
        <dbReference type="PROSITE" id="PS51736"/>
    </source>
</evidence>
<evidence type="ECO:0000313" key="3">
    <source>
        <dbReference type="EMBL" id="KNF09871.1"/>
    </source>
</evidence>
<dbReference type="InterPro" id="IPR038109">
    <property type="entry name" value="DNA_bind_recomb_sf"/>
</dbReference>
<dbReference type="OrthoDB" id="9781670at2"/>
<dbReference type="PANTHER" id="PTHR30461">
    <property type="entry name" value="DNA-INVERTASE FROM LAMBDOID PROPHAGE"/>
    <property type="match status" value="1"/>
</dbReference>
<dbReference type="Pfam" id="PF07508">
    <property type="entry name" value="Recombinase"/>
    <property type="match status" value="1"/>
</dbReference>
<dbReference type="STRING" id="1503.CLPU_1c00360"/>
<dbReference type="CDD" id="cd03768">
    <property type="entry name" value="SR_ResInv"/>
    <property type="match status" value="1"/>
</dbReference>
<organism evidence="3 4">
    <name type="scientific">Gottschalkia purinilytica</name>
    <name type="common">Clostridium purinilyticum</name>
    <dbReference type="NCBI Taxonomy" id="1503"/>
    <lineage>
        <taxon>Bacteria</taxon>
        <taxon>Bacillati</taxon>
        <taxon>Bacillota</taxon>
        <taxon>Tissierellia</taxon>
        <taxon>Tissierellales</taxon>
        <taxon>Gottschalkiaceae</taxon>
        <taxon>Gottschalkia</taxon>
    </lineage>
</organism>
<protein>
    <submittedName>
        <fullName evidence="3">Resolvase domain-containing protein</fullName>
    </submittedName>
</protein>
<reference evidence="4" key="1">
    <citation type="submission" date="2015-07" db="EMBL/GenBank/DDBJ databases">
        <title>Draft genome sequence of the purine-degrading Gottschalkia purinilyticum DSM 1384 (formerly Clostridium purinilyticum).</title>
        <authorList>
            <person name="Poehlein A."/>
            <person name="Schiel-Bengelsdorf B."/>
            <person name="Bengelsdorf F.R."/>
            <person name="Daniel R."/>
            <person name="Duerre P."/>
        </authorList>
    </citation>
    <scope>NUCLEOTIDE SEQUENCE [LARGE SCALE GENOMIC DNA]</scope>
    <source>
        <strain evidence="4">DSM 1384</strain>
    </source>
</reference>
<dbReference type="Gene3D" id="3.40.50.1390">
    <property type="entry name" value="Resolvase, N-terminal catalytic domain"/>
    <property type="match status" value="1"/>
</dbReference>
<comment type="caution">
    <text evidence="3">The sequence shown here is derived from an EMBL/GenBank/DDBJ whole genome shotgun (WGS) entry which is preliminary data.</text>
</comment>
<dbReference type="InterPro" id="IPR050639">
    <property type="entry name" value="SSR_resolvase"/>
</dbReference>
<dbReference type="PATRIC" id="fig|1503.3.peg.903"/>
<dbReference type="PANTHER" id="PTHR30461:SF23">
    <property type="entry name" value="DNA RECOMBINASE-RELATED"/>
    <property type="match status" value="1"/>
</dbReference>
<sequence length="535" mass="62177">MKKGAIYVRKSRLTDKGESIKNQIEICTQYAQENNIHVDKLNIYYDEGFSGKNTKRPEFKRMINDLKSKKFNVLICYRLDRISRSLRDFSNVIDLLEKYNVSFVSICEQFDTNTPMGKAMMYISGVFAQLERETISQRIKDNMIQLSKTGRWLGGTPPTGFSSKPITYIDSNMNEKKMYILSPLKDELNIVKLIFKIYIEFNSLSKVESYCLDHNIKSKNNLTFSSSSIREILSNPVYCIADQDLYRYITKLGSKVINEKKDFNGKYGVLVYNRHSNKLDGNDKKNWIVSLSKHKGIISSKDWINVQSILNNNKEKPSRLGTSNVALLSGLIICNKCKSVMRVKYGKSSNKGKKNYYYVCTLKERSRGVKCSNSSINGSFIDKLIFDTLHNHFKDANYIQNNIDTTLKLENNLFPEMESRKITQKKIYNYKRKINILKSQLENNINSSASKYMKIKVMQMENTISKLNNKLNNIDTNYIIDIQNSNSNINYNLKIYNDINYSDLPFNIKKHLLFKVVDNVLWENDNVEIVLKEYQ</sequence>
<accession>A0A0L0WEK7</accession>
<dbReference type="Proteomes" id="UP000037267">
    <property type="component" value="Unassembled WGS sequence"/>
</dbReference>
<dbReference type="AlphaFoldDB" id="A0A0L0WEK7"/>
<dbReference type="SUPFAM" id="SSF53041">
    <property type="entry name" value="Resolvase-like"/>
    <property type="match status" value="1"/>
</dbReference>
<dbReference type="PROSITE" id="PS51736">
    <property type="entry name" value="RECOMBINASES_3"/>
    <property type="match status" value="1"/>
</dbReference>
<dbReference type="Pfam" id="PF00239">
    <property type="entry name" value="Resolvase"/>
    <property type="match status" value="1"/>
</dbReference>